<dbReference type="AlphaFoldDB" id="A0A1H4BPJ4"/>
<name>A0A1H4BPJ4_9FIRM</name>
<evidence type="ECO:0000313" key="4">
    <source>
        <dbReference type="Proteomes" id="UP000199394"/>
    </source>
</evidence>
<feature type="region of interest" description="Disordered" evidence="2">
    <location>
        <begin position="145"/>
        <end position="172"/>
    </location>
</feature>
<accession>A0A1H4BPJ4</accession>
<keyword evidence="1" id="KW-0175">Coiled coil</keyword>
<organism evidence="3 4">
    <name type="scientific">Eubacterium aggregans</name>
    <dbReference type="NCBI Taxonomy" id="81409"/>
    <lineage>
        <taxon>Bacteria</taxon>
        <taxon>Bacillati</taxon>
        <taxon>Bacillota</taxon>
        <taxon>Clostridia</taxon>
        <taxon>Eubacteriales</taxon>
        <taxon>Eubacteriaceae</taxon>
        <taxon>Eubacterium</taxon>
    </lineage>
</organism>
<dbReference type="OrthoDB" id="9914138at2"/>
<proteinExistence type="predicted"/>
<sequence>MSDTILNGLLDRLQANGAELEAMRSKAEYEHEAHEATKEKLSDAHRMQDILVEEIKGLTAEMEVAQANARGMDPSDECPQMESSECWERKAEDMAIKMVEMETENRDLKREVERLKKGGNCKGEPKGKPAVMNQSFEDAVEIMERKSRDKHGPSVVIRPQGEKGENPKTNTNVDDMKVEVLPDTRIDNTPIETDRFEPIIEAMRADENGKGYRYERKGATIIVFRRARMREIMVKMPGIKSVPQWSVKGVPVTGMAEALQKSRSRGTDNV</sequence>
<evidence type="ECO:0000256" key="1">
    <source>
        <dbReference type="SAM" id="Coils"/>
    </source>
</evidence>
<evidence type="ECO:0000313" key="3">
    <source>
        <dbReference type="EMBL" id="SEA50075.1"/>
    </source>
</evidence>
<feature type="coiled-coil region" evidence="1">
    <location>
        <begin position="10"/>
        <end position="118"/>
    </location>
</feature>
<dbReference type="EMBL" id="FNRK01000012">
    <property type="protein sequence ID" value="SEA50075.1"/>
    <property type="molecule type" value="Genomic_DNA"/>
</dbReference>
<protein>
    <submittedName>
        <fullName evidence="3">Uncharacterized protein</fullName>
    </submittedName>
</protein>
<dbReference type="Proteomes" id="UP000199394">
    <property type="component" value="Unassembled WGS sequence"/>
</dbReference>
<dbReference type="STRING" id="81409.SAMN04515656_11227"/>
<dbReference type="RefSeq" id="WP_090307427.1">
    <property type="nucleotide sequence ID" value="NZ_FNRK01000012.1"/>
</dbReference>
<keyword evidence="4" id="KW-1185">Reference proteome</keyword>
<reference evidence="3 4" key="1">
    <citation type="submission" date="2016-10" db="EMBL/GenBank/DDBJ databases">
        <authorList>
            <person name="de Groot N.N."/>
        </authorList>
    </citation>
    <scope>NUCLEOTIDE SEQUENCE [LARGE SCALE GENOMIC DNA]</scope>
    <source>
        <strain evidence="3 4">SR12</strain>
    </source>
</reference>
<gene>
    <name evidence="3" type="ORF">SAMN04515656_11227</name>
</gene>
<evidence type="ECO:0000256" key="2">
    <source>
        <dbReference type="SAM" id="MobiDB-lite"/>
    </source>
</evidence>